<dbReference type="Proteomes" id="UP000285456">
    <property type="component" value="Unassembled WGS sequence"/>
</dbReference>
<dbReference type="FunFam" id="2.30.22.10:FF:000001">
    <property type="entry name" value="Protein GrpE"/>
    <property type="match status" value="1"/>
</dbReference>
<dbReference type="GO" id="GO:0051082">
    <property type="term" value="F:unfolded protein binding"/>
    <property type="evidence" value="ECO:0007669"/>
    <property type="project" value="TreeGrafter"/>
</dbReference>
<dbReference type="InterPro" id="IPR000740">
    <property type="entry name" value="GrpE"/>
</dbReference>
<keyword evidence="5 10" id="KW-0346">Stress response</keyword>
<feature type="region of interest" description="Disordered" evidence="13">
    <location>
        <begin position="1"/>
        <end position="51"/>
    </location>
</feature>
<evidence type="ECO:0000256" key="6">
    <source>
        <dbReference type="ARBA" id="ARBA00023186"/>
    </source>
</evidence>
<evidence type="ECO:0000256" key="7">
    <source>
        <dbReference type="ARBA" id="ARBA00053401"/>
    </source>
</evidence>
<feature type="compositionally biased region" description="Low complexity" evidence="13">
    <location>
        <begin position="34"/>
        <end position="46"/>
    </location>
</feature>
<dbReference type="SUPFAM" id="SSF58014">
    <property type="entry name" value="Coiled-coil domain of nucleotide exchange factor GrpE"/>
    <property type="match status" value="1"/>
</dbReference>
<evidence type="ECO:0000256" key="13">
    <source>
        <dbReference type="SAM" id="MobiDB-lite"/>
    </source>
</evidence>
<comment type="function">
    <text evidence="7 10 11">Participates actively in the response to hyperosmotic and heat shock by preventing the aggregation of stress-denatured proteins, in association with DnaK and GrpE. It is the nucleotide exchange factor for DnaK and may function as a thermosensor. Unfolded proteins bind initially to DnaJ; upon interaction with the DnaJ-bound protein, DnaK hydrolyzes its bound ATP, resulting in the formation of a stable complex. GrpE releases ADP from DnaK; ATP binding to DnaK triggers the release of the substrate protein, thus completing the reaction cycle. Several rounds of ATP-dependent interactions between DnaJ, DnaK and GrpE are required for fully efficient folding.</text>
</comment>
<evidence type="ECO:0000256" key="1">
    <source>
        <dbReference type="ARBA" id="ARBA00004496"/>
    </source>
</evidence>
<evidence type="ECO:0000256" key="2">
    <source>
        <dbReference type="ARBA" id="ARBA00009054"/>
    </source>
</evidence>
<comment type="similarity">
    <text evidence="2 10 12">Belongs to the GrpE family.</text>
</comment>
<dbReference type="InterPro" id="IPR009012">
    <property type="entry name" value="GrpE_head"/>
</dbReference>
<dbReference type="OrthoDB" id="9812586at2"/>
<evidence type="ECO:0000256" key="3">
    <source>
        <dbReference type="ARBA" id="ARBA00011738"/>
    </source>
</evidence>
<name>A0A417YJD8_9BACI</name>
<comment type="subunit">
    <text evidence="3 10">Homodimer.</text>
</comment>
<feature type="compositionally biased region" description="Basic and acidic residues" evidence="13">
    <location>
        <begin position="8"/>
        <end position="21"/>
    </location>
</feature>
<evidence type="ECO:0000256" key="10">
    <source>
        <dbReference type="HAMAP-Rule" id="MF_01151"/>
    </source>
</evidence>
<comment type="subcellular location">
    <subcellularLocation>
        <location evidence="1 10">Cytoplasm</location>
    </subcellularLocation>
</comment>
<dbReference type="InterPro" id="IPR013805">
    <property type="entry name" value="GrpE_CC"/>
</dbReference>
<gene>
    <name evidence="10 14" type="primary">grpE</name>
    <name evidence="14" type="ORF">D1B32_08835</name>
</gene>
<accession>A0A417YJD8</accession>
<dbReference type="Pfam" id="PF01025">
    <property type="entry name" value="GrpE"/>
    <property type="match status" value="1"/>
</dbReference>
<dbReference type="GO" id="GO:0000774">
    <property type="term" value="F:adenyl-nucleotide exchange factor activity"/>
    <property type="evidence" value="ECO:0007669"/>
    <property type="project" value="InterPro"/>
</dbReference>
<protein>
    <recommendedName>
        <fullName evidence="8 10">Protein GrpE</fullName>
    </recommendedName>
    <alternativeName>
        <fullName evidence="9 10">HSP-70 cofactor</fullName>
    </alternativeName>
</protein>
<dbReference type="Gene3D" id="3.90.20.20">
    <property type="match status" value="1"/>
</dbReference>
<dbReference type="Gene3D" id="2.30.22.10">
    <property type="entry name" value="Head domain of nucleotide exchange factor GrpE"/>
    <property type="match status" value="1"/>
</dbReference>
<dbReference type="NCBIfam" id="NF010738">
    <property type="entry name" value="PRK14140.1"/>
    <property type="match status" value="1"/>
</dbReference>
<dbReference type="HAMAP" id="MF_01151">
    <property type="entry name" value="GrpE"/>
    <property type="match status" value="1"/>
</dbReference>
<dbReference type="GO" id="GO:0051087">
    <property type="term" value="F:protein-folding chaperone binding"/>
    <property type="evidence" value="ECO:0007669"/>
    <property type="project" value="InterPro"/>
</dbReference>
<dbReference type="CDD" id="cd00446">
    <property type="entry name" value="GrpE"/>
    <property type="match status" value="1"/>
</dbReference>
<evidence type="ECO:0000313" key="14">
    <source>
        <dbReference type="EMBL" id="RHW33139.1"/>
    </source>
</evidence>
<dbReference type="PANTHER" id="PTHR21237:SF23">
    <property type="entry name" value="GRPE PROTEIN HOMOLOG, MITOCHONDRIAL"/>
    <property type="match status" value="1"/>
</dbReference>
<proteinExistence type="inferred from homology"/>
<keyword evidence="15" id="KW-1185">Reference proteome</keyword>
<dbReference type="SUPFAM" id="SSF51064">
    <property type="entry name" value="Head domain of nucleotide exchange factor GrpE"/>
    <property type="match status" value="1"/>
</dbReference>
<evidence type="ECO:0000256" key="4">
    <source>
        <dbReference type="ARBA" id="ARBA00022490"/>
    </source>
</evidence>
<evidence type="ECO:0000256" key="12">
    <source>
        <dbReference type="RuleBase" id="RU004478"/>
    </source>
</evidence>
<keyword evidence="4 10" id="KW-0963">Cytoplasm</keyword>
<evidence type="ECO:0000256" key="5">
    <source>
        <dbReference type="ARBA" id="ARBA00023016"/>
    </source>
</evidence>
<dbReference type="AlphaFoldDB" id="A0A417YJD8"/>
<dbReference type="GO" id="GO:0042803">
    <property type="term" value="F:protein homodimerization activity"/>
    <property type="evidence" value="ECO:0007669"/>
    <property type="project" value="InterPro"/>
</dbReference>
<evidence type="ECO:0000256" key="8">
    <source>
        <dbReference type="ARBA" id="ARBA00072274"/>
    </source>
</evidence>
<comment type="caution">
    <text evidence="14">The sequence shown here is derived from an EMBL/GenBank/DDBJ whole genome shotgun (WGS) entry which is preliminary data.</text>
</comment>
<dbReference type="PANTHER" id="PTHR21237">
    <property type="entry name" value="GRPE PROTEIN"/>
    <property type="match status" value="1"/>
</dbReference>
<keyword evidence="6 10" id="KW-0143">Chaperone</keyword>
<organism evidence="14 15">
    <name type="scientific">Oceanobacillus profundus</name>
    <dbReference type="NCBI Taxonomy" id="372463"/>
    <lineage>
        <taxon>Bacteria</taxon>
        <taxon>Bacillati</taxon>
        <taxon>Bacillota</taxon>
        <taxon>Bacilli</taxon>
        <taxon>Bacillales</taxon>
        <taxon>Bacillaceae</taxon>
        <taxon>Oceanobacillus</taxon>
    </lineage>
</organism>
<evidence type="ECO:0000313" key="15">
    <source>
        <dbReference type="Proteomes" id="UP000285456"/>
    </source>
</evidence>
<sequence>MEVALVEDQNKDTITDERSITNDEVEVIDSANQETTESTETDSASTEELKTENEALKAEKDEVFNRLLRLQAEYDNFKKRSQKEKEAERKYKSQDLINELLPALDNFERALQVEVTEANASLFDGITMVYRQFQDALKSQGVEVIETEGKAFDPTLHHAVMQIEDEEIESNTVVEELQKGYLLKDRVIRPAMVKVNK</sequence>
<dbReference type="GO" id="GO:0006457">
    <property type="term" value="P:protein folding"/>
    <property type="evidence" value="ECO:0007669"/>
    <property type="project" value="InterPro"/>
</dbReference>
<reference evidence="14 15" key="1">
    <citation type="journal article" date="2007" name="Int. J. Syst. Evol. Microbiol.">
        <title>Oceanobacillus profundus sp. nov., isolated from a deep-sea sediment core.</title>
        <authorList>
            <person name="Kim Y.G."/>
            <person name="Choi D.H."/>
            <person name="Hyun S."/>
            <person name="Cho B.C."/>
        </authorList>
    </citation>
    <scope>NUCLEOTIDE SEQUENCE [LARGE SCALE GENOMIC DNA]</scope>
    <source>
        <strain evidence="14 15">DSM 18246</strain>
    </source>
</reference>
<dbReference type="PRINTS" id="PR00773">
    <property type="entry name" value="GRPEPROTEIN"/>
</dbReference>
<dbReference type="PROSITE" id="PS01071">
    <property type="entry name" value="GRPE"/>
    <property type="match status" value="1"/>
</dbReference>
<dbReference type="GO" id="GO:0005737">
    <property type="term" value="C:cytoplasm"/>
    <property type="evidence" value="ECO:0007669"/>
    <property type="project" value="UniProtKB-SubCell"/>
</dbReference>
<evidence type="ECO:0000256" key="9">
    <source>
        <dbReference type="ARBA" id="ARBA00076414"/>
    </source>
</evidence>
<dbReference type="EMBL" id="QWEH01000004">
    <property type="protein sequence ID" value="RHW33139.1"/>
    <property type="molecule type" value="Genomic_DNA"/>
</dbReference>
<evidence type="ECO:0000256" key="11">
    <source>
        <dbReference type="RuleBase" id="RU000639"/>
    </source>
</evidence>